<comment type="subcellular location">
    <subcellularLocation>
        <location evidence="2">Cell membrane</location>
    </subcellularLocation>
    <subcellularLocation>
        <location evidence="3">Cytoplasm</location>
    </subcellularLocation>
    <subcellularLocation>
        <location evidence="1">Nucleus</location>
    </subcellularLocation>
</comment>
<feature type="domain" description="C2" evidence="12">
    <location>
        <begin position="123"/>
        <end position="246"/>
    </location>
</feature>
<dbReference type="InterPro" id="IPR010734">
    <property type="entry name" value="Copine_C"/>
</dbReference>
<reference evidence="14" key="3">
    <citation type="submission" date="2015-06" db="UniProtKB">
        <authorList>
            <consortium name="EnsemblMetazoa"/>
        </authorList>
    </citation>
    <scope>IDENTIFICATION</scope>
</reference>
<accession>T1G825</accession>
<comment type="similarity">
    <text evidence="4">Belongs to the copine family.</text>
</comment>
<dbReference type="GO" id="GO:0005737">
    <property type="term" value="C:cytoplasm"/>
    <property type="evidence" value="ECO:0007669"/>
    <property type="project" value="UniProtKB-SubCell"/>
</dbReference>
<dbReference type="AlphaFoldDB" id="T1G825"/>
<dbReference type="CDD" id="cd04048">
    <property type="entry name" value="C2A_Copine"/>
    <property type="match status" value="1"/>
</dbReference>
<dbReference type="eggNOG" id="KOG1327">
    <property type="taxonomic scope" value="Eukaryota"/>
</dbReference>
<dbReference type="InterPro" id="IPR037768">
    <property type="entry name" value="C2B_Copine"/>
</dbReference>
<evidence type="ECO:0000256" key="7">
    <source>
        <dbReference type="ARBA" id="ARBA00022723"/>
    </source>
</evidence>
<dbReference type="STRING" id="6412.T1G825"/>
<evidence type="ECO:0000256" key="2">
    <source>
        <dbReference type="ARBA" id="ARBA00004236"/>
    </source>
</evidence>
<dbReference type="GeneID" id="20217222"/>
<organism evidence="14 15">
    <name type="scientific">Helobdella robusta</name>
    <name type="common">Californian leech</name>
    <dbReference type="NCBI Taxonomy" id="6412"/>
    <lineage>
        <taxon>Eukaryota</taxon>
        <taxon>Metazoa</taxon>
        <taxon>Spiralia</taxon>
        <taxon>Lophotrochozoa</taxon>
        <taxon>Annelida</taxon>
        <taxon>Clitellata</taxon>
        <taxon>Hirudinea</taxon>
        <taxon>Rhynchobdellida</taxon>
        <taxon>Glossiphoniidae</taxon>
        <taxon>Helobdella</taxon>
    </lineage>
</organism>
<dbReference type="InterPro" id="IPR035892">
    <property type="entry name" value="C2_domain_sf"/>
</dbReference>
<evidence type="ECO:0000256" key="8">
    <source>
        <dbReference type="ARBA" id="ARBA00022737"/>
    </source>
</evidence>
<dbReference type="GO" id="GO:0005634">
    <property type="term" value="C:nucleus"/>
    <property type="evidence" value="ECO:0007669"/>
    <property type="project" value="UniProtKB-SubCell"/>
</dbReference>
<keyword evidence="7" id="KW-0479">Metal-binding</keyword>
<dbReference type="FunFam" id="2.60.40.150:FF:000288">
    <property type="entry name" value="Copine-8"/>
    <property type="match status" value="1"/>
</dbReference>
<dbReference type="EMBL" id="AMQM01008563">
    <property type="status" value="NOT_ANNOTATED_CDS"/>
    <property type="molecule type" value="Genomic_DNA"/>
</dbReference>
<evidence type="ECO:0000313" key="14">
    <source>
        <dbReference type="EnsemblMetazoa" id="HelroP91316"/>
    </source>
</evidence>
<dbReference type="InterPro" id="IPR036465">
    <property type="entry name" value="vWFA_dom_sf"/>
</dbReference>
<dbReference type="HOGENOM" id="CLU_020452_3_2_1"/>
<keyword evidence="6" id="KW-0963">Cytoplasm</keyword>
<feature type="domain" description="C2" evidence="12">
    <location>
        <begin position="1"/>
        <end position="116"/>
    </location>
</feature>
<dbReference type="SMART" id="SM00239">
    <property type="entry name" value="C2"/>
    <property type="match status" value="2"/>
</dbReference>
<dbReference type="EMBL" id="KB097795">
    <property type="protein sequence ID" value="ESN89865.1"/>
    <property type="molecule type" value="Genomic_DNA"/>
</dbReference>
<dbReference type="PROSITE" id="PS50004">
    <property type="entry name" value="C2"/>
    <property type="match status" value="2"/>
</dbReference>
<evidence type="ECO:0000256" key="3">
    <source>
        <dbReference type="ARBA" id="ARBA00004496"/>
    </source>
</evidence>
<keyword evidence="5" id="KW-1003">Cell membrane</keyword>
<evidence type="ECO:0000256" key="9">
    <source>
        <dbReference type="ARBA" id="ARBA00022837"/>
    </source>
</evidence>
<evidence type="ECO:0000256" key="5">
    <source>
        <dbReference type="ARBA" id="ARBA00022475"/>
    </source>
</evidence>
<sequence>MASMPNTQVEIAVSARNLLDMDITSKSDPLCVLFMKQLASTEYREIGRTEVIWNTLNPDFVKKFVLDYFFEESQKLKFELYDVDSMSTDLSKHDFLGRMECTLAEIVSSNKLSKELTGIKGKNCGTIILSAEELNASRDEIKLQFCAVKLDRKDFFGKSDPFLVISRVNEDQTYTVVHKTEVIKQTLKPTWQPFVLPLRTLCNCDSYRALKIECFDWNRNGSHALIGQFSTSVNELSKGLGPSNEYECINPTLQAKKGKRYKNSGIVKLIMCEIQQVPTFLDYIKSGVQVHCTIAVDLTASNGDPRSPSSLHYLDSHNPNLYARALRSVGEIIQDYSTDKLFPALGFGAKIPPDGRVSHEIFLNGDSTNPYCIGVDGVLTAYYQTLSRVQLYGPTNFAPVINYVANVASKWRKEGKHYFILLILTDGIITDMPQTTEAIVRASSLPLSIIIVGIGNADFEAMNILDGDEVRLSYNGKMADRDIVQFVPFREFIGGCYGDDLGRSQAMLAKEVLAEIPDQFLSYMKRNVVKLKF</sequence>
<keyword evidence="8" id="KW-0677">Repeat</keyword>
<keyword evidence="11" id="KW-0539">Nucleus</keyword>
<dbReference type="CDD" id="cd04047">
    <property type="entry name" value="C2B_Copine"/>
    <property type="match status" value="1"/>
</dbReference>
<dbReference type="SUPFAM" id="SSF49562">
    <property type="entry name" value="C2 domain (Calcium/lipid-binding domain, CaLB)"/>
    <property type="match status" value="2"/>
</dbReference>
<evidence type="ECO:0000256" key="4">
    <source>
        <dbReference type="ARBA" id="ARBA00009048"/>
    </source>
</evidence>
<dbReference type="SMART" id="SM00327">
    <property type="entry name" value="VWA"/>
    <property type="match status" value="1"/>
</dbReference>
<keyword evidence="9" id="KW-0106">Calcium</keyword>
<dbReference type="CTD" id="20217222"/>
<evidence type="ECO:0000259" key="12">
    <source>
        <dbReference type="PROSITE" id="PS50004"/>
    </source>
</evidence>
<gene>
    <name evidence="14" type="primary">20217222</name>
    <name evidence="13" type="ORF">HELRODRAFT_91316</name>
</gene>
<dbReference type="GO" id="GO:0046872">
    <property type="term" value="F:metal ion binding"/>
    <property type="evidence" value="ECO:0007669"/>
    <property type="project" value="UniProtKB-KW"/>
</dbReference>
<reference evidence="15" key="1">
    <citation type="submission" date="2012-12" db="EMBL/GenBank/DDBJ databases">
        <authorList>
            <person name="Hellsten U."/>
            <person name="Grimwood J."/>
            <person name="Chapman J.A."/>
            <person name="Shapiro H."/>
            <person name="Aerts A."/>
            <person name="Otillar R.P."/>
            <person name="Terry A.Y."/>
            <person name="Boore J.L."/>
            <person name="Simakov O."/>
            <person name="Marletaz F."/>
            <person name="Cho S.-J."/>
            <person name="Edsinger-Gonzales E."/>
            <person name="Havlak P."/>
            <person name="Kuo D.-H."/>
            <person name="Larsson T."/>
            <person name="Lv J."/>
            <person name="Arendt D."/>
            <person name="Savage R."/>
            <person name="Osoegawa K."/>
            <person name="de Jong P."/>
            <person name="Lindberg D.R."/>
            <person name="Seaver E.C."/>
            <person name="Weisblat D.A."/>
            <person name="Putnam N.H."/>
            <person name="Grigoriev I.V."/>
            <person name="Rokhsar D.S."/>
        </authorList>
    </citation>
    <scope>NUCLEOTIDE SEQUENCE</scope>
</reference>
<dbReference type="InParanoid" id="T1G825"/>
<evidence type="ECO:0000256" key="11">
    <source>
        <dbReference type="ARBA" id="ARBA00023242"/>
    </source>
</evidence>
<dbReference type="RefSeq" id="XP_009032030.1">
    <property type="nucleotide sequence ID" value="XM_009033782.1"/>
</dbReference>
<dbReference type="InterPro" id="IPR002035">
    <property type="entry name" value="VWF_A"/>
</dbReference>
<evidence type="ECO:0000256" key="10">
    <source>
        <dbReference type="ARBA" id="ARBA00023136"/>
    </source>
</evidence>
<evidence type="ECO:0000256" key="1">
    <source>
        <dbReference type="ARBA" id="ARBA00004123"/>
    </source>
</evidence>
<dbReference type="FunFam" id="2.60.40.150:FF:000042">
    <property type="entry name" value="Copine 3"/>
    <property type="match status" value="1"/>
</dbReference>
<dbReference type="Pfam" id="PF07002">
    <property type="entry name" value="Copine"/>
    <property type="match status" value="1"/>
</dbReference>
<dbReference type="GO" id="GO:0071277">
    <property type="term" value="P:cellular response to calcium ion"/>
    <property type="evidence" value="ECO:0000318"/>
    <property type="project" value="GO_Central"/>
</dbReference>
<dbReference type="PANTHER" id="PTHR10857">
    <property type="entry name" value="COPINE"/>
    <property type="match status" value="1"/>
</dbReference>
<dbReference type="CDD" id="cd01459">
    <property type="entry name" value="vWA_copine_like"/>
    <property type="match status" value="1"/>
</dbReference>
<dbReference type="OrthoDB" id="5855668at2759"/>
<dbReference type="SUPFAM" id="SSF53300">
    <property type="entry name" value="vWA-like"/>
    <property type="match status" value="1"/>
</dbReference>
<dbReference type="GO" id="GO:0005544">
    <property type="term" value="F:calcium-dependent phospholipid binding"/>
    <property type="evidence" value="ECO:0000318"/>
    <property type="project" value="GO_Central"/>
</dbReference>
<dbReference type="Pfam" id="PF00168">
    <property type="entry name" value="C2"/>
    <property type="match status" value="2"/>
</dbReference>
<evidence type="ECO:0000313" key="15">
    <source>
        <dbReference type="Proteomes" id="UP000015101"/>
    </source>
</evidence>
<evidence type="ECO:0000256" key="6">
    <source>
        <dbReference type="ARBA" id="ARBA00022490"/>
    </source>
</evidence>
<proteinExistence type="inferred from homology"/>
<protein>
    <recommendedName>
        <fullName evidence="12">C2 domain-containing protein</fullName>
    </recommendedName>
</protein>
<dbReference type="GO" id="GO:0005886">
    <property type="term" value="C:plasma membrane"/>
    <property type="evidence" value="ECO:0000318"/>
    <property type="project" value="GO_Central"/>
</dbReference>
<reference evidence="13 15" key="2">
    <citation type="journal article" date="2013" name="Nature">
        <title>Insights into bilaterian evolution from three spiralian genomes.</title>
        <authorList>
            <person name="Simakov O."/>
            <person name="Marletaz F."/>
            <person name="Cho S.J."/>
            <person name="Edsinger-Gonzales E."/>
            <person name="Havlak P."/>
            <person name="Hellsten U."/>
            <person name="Kuo D.H."/>
            <person name="Larsson T."/>
            <person name="Lv J."/>
            <person name="Arendt D."/>
            <person name="Savage R."/>
            <person name="Osoegawa K."/>
            <person name="de Jong P."/>
            <person name="Grimwood J."/>
            <person name="Chapman J.A."/>
            <person name="Shapiro H."/>
            <person name="Aerts A."/>
            <person name="Otillar R.P."/>
            <person name="Terry A.Y."/>
            <person name="Boore J.L."/>
            <person name="Grigoriev I.V."/>
            <person name="Lindberg D.R."/>
            <person name="Seaver E.C."/>
            <person name="Weisblat D.A."/>
            <person name="Putnam N.H."/>
            <person name="Rokhsar D.S."/>
        </authorList>
    </citation>
    <scope>NUCLEOTIDE SEQUENCE</scope>
</reference>
<keyword evidence="15" id="KW-1185">Reference proteome</keyword>
<name>T1G825_HELRO</name>
<dbReference type="EnsemblMetazoa" id="HelroT91316">
    <property type="protein sequence ID" value="HelroP91316"/>
    <property type="gene ID" value="HelroG91316"/>
</dbReference>
<dbReference type="Gene3D" id="2.60.40.150">
    <property type="entry name" value="C2 domain"/>
    <property type="match status" value="2"/>
</dbReference>
<dbReference type="InterPro" id="IPR045052">
    <property type="entry name" value="Copine"/>
</dbReference>
<dbReference type="PANTHER" id="PTHR10857:SF106">
    <property type="entry name" value="C2 DOMAIN-CONTAINING PROTEIN"/>
    <property type="match status" value="1"/>
</dbReference>
<dbReference type="InterPro" id="IPR000008">
    <property type="entry name" value="C2_dom"/>
</dbReference>
<evidence type="ECO:0000313" key="13">
    <source>
        <dbReference type="EMBL" id="ESN89865.1"/>
    </source>
</evidence>
<dbReference type="OMA" id="WAHESIN"/>
<dbReference type="Proteomes" id="UP000015101">
    <property type="component" value="Unassembled WGS sequence"/>
</dbReference>
<dbReference type="KEGG" id="hro:HELRODRAFT_91316"/>
<keyword evidence="10" id="KW-0472">Membrane</keyword>